<feature type="transmembrane region" description="Helical" evidence="2">
    <location>
        <begin position="347"/>
        <end position="367"/>
    </location>
</feature>
<dbReference type="InterPro" id="IPR011051">
    <property type="entry name" value="RmlC_Cupin_sf"/>
</dbReference>
<feature type="transmembrane region" description="Helical" evidence="2">
    <location>
        <begin position="311"/>
        <end position="335"/>
    </location>
</feature>
<evidence type="ECO:0000313" key="3">
    <source>
        <dbReference type="EMBL" id="SBT39117.1"/>
    </source>
</evidence>
<dbReference type="SUPFAM" id="SSF51182">
    <property type="entry name" value="RmlC-like cupins"/>
    <property type="match status" value="1"/>
</dbReference>
<feature type="transmembrane region" description="Helical" evidence="2">
    <location>
        <begin position="271"/>
        <end position="290"/>
    </location>
</feature>
<protein>
    <submittedName>
        <fullName evidence="3">YwiC-like protein</fullName>
    </submittedName>
</protein>
<feature type="transmembrane region" description="Helical" evidence="2">
    <location>
        <begin position="168"/>
        <end position="185"/>
    </location>
</feature>
<dbReference type="Gene3D" id="2.60.120.10">
    <property type="entry name" value="Jelly Rolls"/>
    <property type="match status" value="1"/>
</dbReference>
<name>A0A1A8Z5M9_9ACTN</name>
<feature type="compositionally biased region" description="Basic residues" evidence="1">
    <location>
        <begin position="96"/>
        <end position="108"/>
    </location>
</feature>
<dbReference type="Proteomes" id="UP000198765">
    <property type="component" value="Chromosome I"/>
</dbReference>
<dbReference type="EMBL" id="LT594324">
    <property type="protein sequence ID" value="SBT39117.1"/>
    <property type="molecule type" value="Genomic_DNA"/>
</dbReference>
<dbReference type="PATRIC" id="fig|299146.4.peg.602"/>
<dbReference type="InterPro" id="IPR014710">
    <property type="entry name" value="RmlC-like_jellyroll"/>
</dbReference>
<accession>A0A1A8Z5M9</accession>
<dbReference type="Pfam" id="PF14256">
    <property type="entry name" value="YwiC"/>
    <property type="match status" value="1"/>
</dbReference>
<evidence type="ECO:0000256" key="1">
    <source>
        <dbReference type="SAM" id="MobiDB-lite"/>
    </source>
</evidence>
<feature type="transmembrane region" description="Helical" evidence="2">
    <location>
        <begin position="197"/>
        <end position="215"/>
    </location>
</feature>
<keyword evidence="2" id="KW-1133">Transmembrane helix</keyword>
<keyword evidence="4" id="KW-1185">Reference proteome</keyword>
<feature type="region of interest" description="Disordered" evidence="1">
    <location>
        <begin position="96"/>
        <end position="130"/>
    </location>
</feature>
<evidence type="ECO:0000256" key="2">
    <source>
        <dbReference type="SAM" id="Phobius"/>
    </source>
</evidence>
<sequence length="370" mass="39120">MVSVSSLSALAEELLALAHATGSGRSARTVHGGPATPLRQTLVALVAGHALAEHASPGDATLQVLRGRVRLTALDRSWPGEAGDLLVIPDARHAARRRGRGRAAHGRPRMSVPSPAARSAPPRQAARPVRTRRHRYLPPQHGAWAMLLLPYATAVCVTGLRWPHLPLLGAWLAGYLFSYYALLAVKTGRTDRVRPQLLLYGAATALLVVPVLLARPGVLDYVPLYALLVAVNVGYARRRRERALLNDLASVAQSVLMVFVVATVAGVPPAGLAAVAGAVGAYLAGTVLYVKTMIRERDSVGYRWASGAYHLAALVVAVAAGWGPAVVGVFALLLLRAALLPGRRLTPVRVGMVELVGTLLLFATVVGHRA</sequence>
<dbReference type="AlphaFoldDB" id="A0A1A8Z5M9"/>
<reference evidence="3 4" key="1">
    <citation type="submission" date="2016-06" db="EMBL/GenBank/DDBJ databases">
        <authorList>
            <person name="Kjaerup R.B."/>
            <person name="Dalgaard T.S."/>
            <person name="Juul-Madsen H.R."/>
        </authorList>
    </citation>
    <scope>NUCLEOTIDE SEQUENCE [LARGE SCALE GENOMIC DNA]</scope>
    <source>
        <strain evidence="3 4">DSM 45248</strain>
    </source>
</reference>
<gene>
    <name evidence="3" type="ORF">GA0070621_0592</name>
</gene>
<organism evidence="3 4">
    <name type="scientific">Micromonospora narathiwatensis</name>
    <dbReference type="NCBI Taxonomy" id="299146"/>
    <lineage>
        <taxon>Bacteria</taxon>
        <taxon>Bacillati</taxon>
        <taxon>Actinomycetota</taxon>
        <taxon>Actinomycetes</taxon>
        <taxon>Micromonosporales</taxon>
        <taxon>Micromonosporaceae</taxon>
        <taxon>Micromonospora</taxon>
    </lineage>
</organism>
<keyword evidence="2" id="KW-0472">Membrane</keyword>
<feature type="transmembrane region" description="Helical" evidence="2">
    <location>
        <begin position="244"/>
        <end position="265"/>
    </location>
</feature>
<feature type="transmembrane region" description="Helical" evidence="2">
    <location>
        <begin position="221"/>
        <end position="237"/>
    </location>
</feature>
<evidence type="ECO:0000313" key="4">
    <source>
        <dbReference type="Proteomes" id="UP000198765"/>
    </source>
</evidence>
<dbReference type="InterPro" id="IPR025576">
    <property type="entry name" value="YwiC"/>
</dbReference>
<keyword evidence="2" id="KW-0812">Transmembrane</keyword>
<feature type="compositionally biased region" description="Low complexity" evidence="1">
    <location>
        <begin position="109"/>
        <end position="128"/>
    </location>
</feature>
<proteinExistence type="predicted"/>
<feature type="transmembrane region" description="Helical" evidence="2">
    <location>
        <begin position="142"/>
        <end position="162"/>
    </location>
</feature>